<accession>E3DLR7</accession>
<dbReference type="HOGENOM" id="CLU_729136_0_0_9"/>
<evidence type="ECO:0000313" key="2">
    <source>
        <dbReference type="Proteomes" id="UP000006866"/>
    </source>
</evidence>
<dbReference type="STRING" id="572479.Hprae_1113"/>
<protein>
    <submittedName>
        <fullName evidence="1">Uncharacterized protein</fullName>
    </submittedName>
</protein>
<dbReference type="KEGG" id="hpk:Hprae_1113"/>
<evidence type="ECO:0000313" key="1">
    <source>
        <dbReference type="EMBL" id="ADO77264.1"/>
    </source>
</evidence>
<reference evidence="1 2" key="2">
    <citation type="journal article" date="2011" name="Stand. Genomic Sci.">
        <title>Complete genome sequence of the extremely halophilic Halanaerobium praevalens type strain (GSL).</title>
        <authorList>
            <person name="Ivanova N."/>
            <person name="Sikorski J."/>
            <person name="Chertkov O."/>
            <person name="Nolan M."/>
            <person name="Lucas S."/>
            <person name="Hammon N."/>
            <person name="Deshpande S."/>
            <person name="Cheng J.F."/>
            <person name="Tapia R."/>
            <person name="Han C."/>
            <person name="Goodwin L."/>
            <person name="Pitluck S."/>
            <person name="Huntemann M."/>
            <person name="Liolios K."/>
            <person name="Pagani I."/>
            <person name="Mavromatis K."/>
            <person name="Ovchinikova G."/>
            <person name="Pati A."/>
            <person name="Chen A."/>
            <person name="Palaniappan K."/>
            <person name="Land M."/>
            <person name="Hauser L."/>
            <person name="Brambilla E.M."/>
            <person name="Kannan K.P."/>
            <person name="Rohde M."/>
            <person name="Tindall B.J."/>
            <person name="Goker M."/>
            <person name="Detter J.C."/>
            <person name="Woyke T."/>
            <person name="Bristow J."/>
            <person name="Eisen J.A."/>
            <person name="Markowitz V."/>
            <person name="Hugenholtz P."/>
            <person name="Kyrpides N.C."/>
            <person name="Klenk H.P."/>
            <person name="Lapidus A."/>
        </authorList>
    </citation>
    <scope>NUCLEOTIDE SEQUENCE [LARGE SCALE GENOMIC DNA]</scope>
    <source>
        <strain evidence="2">ATCC 33744 / DSM 2228 / GSL</strain>
    </source>
</reference>
<sequence>MNKAMLCTLKNDNETKKILIVKNKIEKENLKIKVDQQLEDQNPDVQNLIKAQVAQTLKLNFLAEKDEWKLINKKMYISNFDYAYDLSSLKSFINSLIKIKINDQEIDLAIIELLKNDILAASDFWENENIDQDLTAELILKYWDLKPVNSYPENSYYKKLMQLADNKIEIIDQEIVNYWPQIPTLIKDKINNLVNKGELKFQNYLYYLKTRKNPVFNRILFNLIQEKVGESQASINNLFEKFHYQLIDELTKQALEKNKKLELKPVIPAVDSRKEEIKENLKLIEYSLVEIFKHYSIKINFEDLNLFADNKINSTKEYMNALSQHVNYLNQLRNQLNCKKCGQRLDYDLDYSKKTAVYKVKAARCNNLKCDNFKEELEL</sequence>
<dbReference type="PATRIC" id="fig|572479.3.peg.1125"/>
<dbReference type="AlphaFoldDB" id="E3DLR7"/>
<keyword evidence="2" id="KW-1185">Reference proteome</keyword>
<dbReference type="Proteomes" id="UP000006866">
    <property type="component" value="Chromosome"/>
</dbReference>
<dbReference type="OrthoDB" id="2110275at2"/>
<gene>
    <name evidence="1" type="ordered locus">Hprae_1113</name>
</gene>
<reference evidence="2" key="1">
    <citation type="submission" date="2010-10" db="EMBL/GenBank/DDBJ databases">
        <title>The complete genome of Halanaerobium praevalens DSM 2228.</title>
        <authorList>
            <consortium name="US DOE Joint Genome Institute (JGI-PGF)"/>
            <person name="Lucas S."/>
            <person name="Copeland A."/>
            <person name="Lapidus A."/>
            <person name="Glavina del Rio T."/>
            <person name="Dalin E."/>
            <person name="Tice H."/>
            <person name="Bruce D."/>
            <person name="Goodwin L."/>
            <person name="Pitluck S."/>
            <person name="Kyrpides N."/>
            <person name="Mavromatis K."/>
            <person name="Ivanova N."/>
            <person name="Ovchinnikova G."/>
            <person name="Chertkov O."/>
            <person name="Detter J.C."/>
            <person name="Han C."/>
            <person name="Larimer F."/>
            <person name="Land M."/>
            <person name="Hauser L."/>
            <person name="Markowitz V."/>
            <person name="Cheng J.-F."/>
            <person name="Hugenholtz P."/>
            <person name="Woyke T."/>
            <person name="Wu D."/>
            <person name="Tindall B."/>
            <person name="Pomrenke H.G."/>
            <person name="Brambilla E."/>
            <person name="Klenk H.-P."/>
            <person name="Eisen J.A."/>
        </authorList>
    </citation>
    <scope>NUCLEOTIDE SEQUENCE [LARGE SCALE GENOMIC DNA]</scope>
    <source>
        <strain evidence="2">ATCC 33744 / DSM 2228 / GSL</strain>
    </source>
</reference>
<organism evidence="1 2">
    <name type="scientific">Halanaerobium praevalens (strain ATCC 33744 / DSM 2228 / GSL)</name>
    <dbReference type="NCBI Taxonomy" id="572479"/>
    <lineage>
        <taxon>Bacteria</taxon>
        <taxon>Bacillati</taxon>
        <taxon>Bacillota</taxon>
        <taxon>Clostridia</taxon>
        <taxon>Halanaerobiales</taxon>
        <taxon>Halanaerobiaceae</taxon>
        <taxon>Halanaerobium</taxon>
    </lineage>
</organism>
<proteinExistence type="predicted"/>
<name>E3DLR7_HALPG</name>
<dbReference type="RefSeq" id="WP_014553294.1">
    <property type="nucleotide sequence ID" value="NC_017455.1"/>
</dbReference>
<dbReference type="EMBL" id="CP002175">
    <property type="protein sequence ID" value="ADO77264.1"/>
    <property type="molecule type" value="Genomic_DNA"/>
</dbReference>